<feature type="domain" description="Amino acid transporter transmembrane" evidence="7">
    <location>
        <begin position="72"/>
        <end position="435"/>
    </location>
</feature>
<dbReference type="PANTHER" id="PTHR22950">
    <property type="entry name" value="AMINO ACID TRANSPORTER"/>
    <property type="match status" value="1"/>
</dbReference>
<feature type="transmembrane region" description="Helical" evidence="6">
    <location>
        <begin position="301"/>
        <end position="320"/>
    </location>
</feature>
<gene>
    <name evidence="8" type="ORF">CVIRNUC_004947</name>
</gene>
<dbReference type="GO" id="GO:0016020">
    <property type="term" value="C:membrane"/>
    <property type="evidence" value="ECO:0007669"/>
    <property type="project" value="UniProtKB-SubCell"/>
</dbReference>
<feature type="transmembrane region" description="Helical" evidence="6">
    <location>
        <begin position="262"/>
        <end position="280"/>
    </location>
</feature>
<evidence type="ECO:0000313" key="8">
    <source>
        <dbReference type="EMBL" id="CAK0780140.1"/>
    </source>
</evidence>
<evidence type="ECO:0000256" key="4">
    <source>
        <dbReference type="ARBA" id="ARBA00022989"/>
    </source>
</evidence>
<keyword evidence="3" id="KW-0029">Amino-acid transport</keyword>
<comment type="subcellular location">
    <subcellularLocation>
        <location evidence="1">Membrane</location>
        <topology evidence="1">Multi-pass membrane protein</topology>
    </subcellularLocation>
</comment>
<dbReference type="AlphaFoldDB" id="A0AAV1I302"/>
<dbReference type="Pfam" id="PF01490">
    <property type="entry name" value="Aa_trans"/>
    <property type="match status" value="1"/>
</dbReference>
<evidence type="ECO:0000256" key="3">
    <source>
        <dbReference type="ARBA" id="ARBA00022970"/>
    </source>
</evidence>
<sequence length="504" mass="55795">MAEGDVKAASATKLAGGLDTEAEVNIEDFRGDSATDDISRQAMMKSLVDIEQKEEPASWNGILRKGWSGNGGSLSDAWLTSACAQIGQVMLALPHAISLMGLRAACVIIPCYTLFSMWTMHLLNALYVEYKARKMKEGSWVPGRAVQYYDVAGYLVGRWAGAFTLLITVISLFSTSIAQIVATSTGFYYIVPGVNKLYWALVWGGILTFFFSLIPSFRHFRVFNIIGLVGTAFTAVFIIVSAGKTGLQGEAFYLGPKNMQSFFLGTNIAQNAWGGHTMSFEVMDAMFRPSRYDSTYPLSYLFTYFVTVPHSILTQLAWPLSNAQQGNVFGVVPNNAARDVSIILMVIHECIAYAIYITPVFFMWEKLIGTHYKTNWIRLPSRLPVAFVVWLIALLFPFYDTINAIMGAFGNGFTAFVFPAVYHMWVYRSAEARAACLKPPPRWIGGWTGAFLINAMIASYFLTFGVGFGIWAALKNLVDNINKYSVFANCYQCADIVKTNSLTG</sequence>
<dbReference type="Proteomes" id="UP001314263">
    <property type="component" value="Unassembled WGS sequence"/>
</dbReference>
<keyword evidence="2 6" id="KW-0812">Transmembrane</keyword>
<feature type="transmembrane region" description="Helical" evidence="6">
    <location>
        <begin position="340"/>
        <end position="362"/>
    </location>
</feature>
<feature type="transmembrane region" description="Helical" evidence="6">
    <location>
        <begin position="222"/>
        <end position="242"/>
    </location>
</feature>
<keyword evidence="4 6" id="KW-1133">Transmembrane helix</keyword>
<dbReference type="InterPro" id="IPR013057">
    <property type="entry name" value="AA_transpt_TM"/>
</dbReference>
<keyword evidence="3" id="KW-0813">Transport</keyword>
<feature type="transmembrane region" description="Helical" evidence="6">
    <location>
        <begin position="197"/>
        <end position="215"/>
    </location>
</feature>
<evidence type="ECO:0000256" key="6">
    <source>
        <dbReference type="SAM" id="Phobius"/>
    </source>
</evidence>
<dbReference type="GO" id="GO:0015179">
    <property type="term" value="F:L-amino acid transmembrane transporter activity"/>
    <property type="evidence" value="ECO:0007669"/>
    <property type="project" value="TreeGrafter"/>
</dbReference>
<feature type="transmembrane region" description="Helical" evidence="6">
    <location>
        <begin position="405"/>
        <end position="426"/>
    </location>
</feature>
<reference evidence="8 9" key="1">
    <citation type="submission" date="2023-10" db="EMBL/GenBank/DDBJ databases">
        <authorList>
            <person name="Maclean D."/>
            <person name="Macfadyen A."/>
        </authorList>
    </citation>
    <scope>NUCLEOTIDE SEQUENCE [LARGE SCALE GENOMIC DNA]</scope>
</reference>
<evidence type="ECO:0000256" key="1">
    <source>
        <dbReference type="ARBA" id="ARBA00004141"/>
    </source>
</evidence>
<keyword evidence="9" id="KW-1185">Reference proteome</keyword>
<dbReference type="EMBL" id="CAUYUE010000006">
    <property type="protein sequence ID" value="CAK0780140.1"/>
    <property type="molecule type" value="Genomic_DNA"/>
</dbReference>
<evidence type="ECO:0000256" key="5">
    <source>
        <dbReference type="ARBA" id="ARBA00023136"/>
    </source>
</evidence>
<evidence type="ECO:0000256" key="2">
    <source>
        <dbReference type="ARBA" id="ARBA00022692"/>
    </source>
</evidence>
<evidence type="ECO:0000259" key="7">
    <source>
        <dbReference type="Pfam" id="PF01490"/>
    </source>
</evidence>
<feature type="transmembrane region" description="Helical" evidence="6">
    <location>
        <begin position="163"/>
        <end position="191"/>
    </location>
</feature>
<comment type="caution">
    <text evidence="8">The sequence shown here is derived from an EMBL/GenBank/DDBJ whole genome shotgun (WGS) entry which is preliminary data.</text>
</comment>
<feature type="transmembrane region" description="Helical" evidence="6">
    <location>
        <begin position="100"/>
        <end position="127"/>
    </location>
</feature>
<keyword evidence="5 6" id="KW-0472">Membrane</keyword>
<name>A0AAV1I302_9CHLO</name>
<organism evidence="8 9">
    <name type="scientific">Coccomyxa viridis</name>
    <dbReference type="NCBI Taxonomy" id="1274662"/>
    <lineage>
        <taxon>Eukaryota</taxon>
        <taxon>Viridiplantae</taxon>
        <taxon>Chlorophyta</taxon>
        <taxon>core chlorophytes</taxon>
        <taxon>Trebouxiophyceae</taxon>
        <taxon>Trebouxiophyceae incertae sedis</taxon>
        <taxon>Coccomyxaceae</taxon>
        <taxon>Coccomyxa</taxon>
    </lineage>
</organism>
<evidence type="ECO:0000313" key="9">
    <source>
        <dbReference type="Proteomes" id="UP001314263"/>
    </source>
</evidence>
<proteinExistence type="predicted"/>
<feature type="transmembrane region" description="Helical" evidence="6">
    <location>
        <begin position="383"/>
        <end position="399"/>
    </location>
</feature>
<feature type="transmembrane region" description="Helical" evidence="6">
    <location>
        <begin position="447"/>
        <end position="474"/>
    </location>
</feature>
<protein>
    <recommendedName>
        <fullName evidence="7">Amino acid transporter transmembrane domain-containing protein</fullName>
    </recommendedName>
</protein>
<dbReference type="PANTHER" id="PTHR22950:SF515">
    <property type="entry name" value="AMINO ACID TRANSPORTER AVT6E"/>
    <property type="match status" value="1"/>
</dbReference>
<accession>A0AAV1I302</accession>